<evidence type="ECO:0000256" key="1">
    <source>
        <dbReference type="SAM" id="MobiDB-lite"/>
    </source>
</evidence>
<sequence length="269" mass="28449">MPGTYSLLLLATAVSGISGYAPPRPQMKVEPPPPPSSCSSKSADAIASSRRSFVSKSVAFALGTASASSIASLPGVGLIDSNLSVGGTAEAIGPIKIDIINPSYVAAPCPKDKPIPGEKAMKGMRGLCVQVKAELAENSPKDLEKVGIYGYVDDAESTESVLANNPDSGTDAGQFAIIPEIKTTDKKIEFEFIAAVPMEKDISKYEDGIGPLSFKSLRIVSFPGGQQYGAISPCEMNEFSSECEDWEEENGPYQRGEFMTKSNPRTKGR</sequence>
<organism evidence="3 4">
    <name type="scientific">Thalassiosira oceanica</name>
    <name type="common">Marine diatom</name>
    <dbReference type="NCBI Taxonomy" id="159749"/>
    <lineage>
        <taxon>Eukaryota</taxon>
        <taxon>Sar</taxon>
        <taxon>Stramenopiles</taxon>
        <taxon>Ochrophyta</taxon>
        <taxon>Bacillariophyta</taxon>
        <taxon>Coscinodiscophyceae</taxon>
        <taxon>Thalassiosirophycidae</taxon>
        <taxon>Thalassiosirales</taxon>
        <taxon>Thalassiosiraceae</taxon>
        <taxon>Thalassiosira</taxon>
    </lineage>
</organism>
<feature type="compositionally biased region" description="Pro residues" evidence="1">
    <location>
        <begin position="22"/>
        <end position="36"/>
    </location>
</feature>
<evidence type="ECO:0000313" key="4">
    <source>
        <dbReference type="Proteomes" id="UP000266841"/>
    </source>
</evidence>
<dbReference type="Proteomes" id="UP000266841">
    <property type="component" value="Unassembled WGS sequence"/>
</dbReference>
<dbReference type="eggNOG" id="ENOG502S515">
    <property type="taxonomic scope" value="Eukaryota"/>
</dbReference>
<feature type="signal peptide" evidence="2">
    <location>
        <begin position="1"/>
        <end position="19"/>
    </location>
</feature>
<keyword evidence="4" id="KW-1185">Reference proteome</keyword>
<protein>
    <submittedName>
        <fullName evidence="3">Uncharacterized protein</fullName>
    </submittedName>
</protein>
<feature type="chain" id="PRO_5030173173" evidence="2">
    <location>
        <begin position="20"/>
        <end position="269"/>
    </location>
</feature>
<evidence type="ECO:0000256" key="2">
    <source>
        <dbReference type="SAM" id="SignalP"/>
    </source>
</evidence>
<gene>
    <name evidence="3" type="ORF">THAOC_08642</name>
</gene>
<accession>K0THP2</accession>
<feature type="region of interest" description="Disordered" evidence="1">
    <location>
        <begin position="22"/>
        <end position="42"/>
    </location>
</feature>
<dbReference type="OMA" id="PCEMNEF"/>
<name>K0THP2_THAOC</name>
<proteinExistence type="predicted"/>
<keyword evidence="2" id="KW-0732">Signal</keyword>
<dbReference type="AlphaFoldDB" id="K0THP2"/>
<evidence type="ECO:0000313" key="3">
    <source>
        <dbReference type="EMBL" id="EJK70037.1"/>
    </source>
</evidence>
<feature type="region of interest" description="Disordered" evidence="1">
    <location>
        <begin position="245"/>
        <end position="269"/>
    </location>
</feature>
<dbReference type="OrthoDB" id="196909at2759"/>
<dbReference type="EMBL" id="AGNL01009163">
    <property type="protein sequence ID" value="EJK70037.1"/>
    <property type="molecule type" value="Genomic_DNA"/>
</dbReference>
<reference evidence="3 4" key="1">
    <citation type="journal article" date="2012" name="Genome Biol.">
        <title>Genome and low-iron response of an oceanic diatom adapted to chronic iron limitation.</title>
        <authorList>
            <person name="Lommer M."/>
            <person name="Specht M."/>
            <person name="Roy A.S."/>
            <person name="Kraemer L."/>
            <person name="Andreson R."/>
            <person name="Gutowska M.A."/>
            <person name="Wolf J."/>
            <person name="Bergner S.V."/>
            <person name="Schilhabel M.B."/>
            <person name="Klostermeier U.C."/>
            <person name="Beiko R.G."/>
            <person name="Rosenstiel P."/>
            <person name="Hippler M."/>
            <person name="Laroche J."/>
        </authorList>
    </citation>
    <scope>NUCLEOTIDE SEQUENCE [LARGE SCALE GENOMIC DNA]</scope>
    <source>
        <strain evidence="3 4">CCMP1005</strain>
    </source>
</reference>
<comment type="caution">
    <text evidence="3">The sequence shown here is derived from an EMBL/GenBank/DDBJ whole genome shotgun (WGS) entry which is preliminary data.</text>
</comment>